<sequence>MAWDCRIGGGRRLQEIEVMAGRRGRGFGDGKGGRNSDQWCRIRNGWAERCSGLVDFLLGSIDVNPVETNCTAQSMEAQLGKSSTIVTPRDHSYLELKTHWCCVNHHSGKPGSQYACSFAQPTCNRTYQVIQEL</sequence>
<proteinExistence type="predicted"/>
<reference evidence="1 2" key="1">
    <citation type="submission" date="2024-11" db="EMBL/GenBank/DDBJ databases">
        <title>A near-complete genome assembly of Cinchona calisaya.</title>
        <authorList>
            <person name="Lian D.C."/>
            <person name="Zhao X.W."/>
            <person name="Wei L."/>
        </authorList>
    </citation>
    <scope>NUCLEOTIDE SEQUENCE [LARGE SCALE GENOMIC DNA]</scope>
    <source>
        <tissue evidence="1">Nenye</tissue>
    </source>
</reference>
<comment type="caution">
    <text evidence="1">The sequence shown here is derived from an EMBL/GenBank/DDBJ whole genome shotgun (WGS) entry which is preliminary data.</text>
</comment>
<evidence type="ECO:0000313" key="2">
    <source>
        <dbReference type="Proteomes" id="UP001630127"/>
    </source>
</evidence>
<dbReference type="Proteomes" id="UP001630127">
    <property type="component" value="Unassembled WGS sequence"/>
</dbReference>
<organism evidence="1 2">
    <name type="scientific">Cinchona calisaya</name>
    <dbReference type="NCBI Taxonomy" id="153742"/>
    <lineage>
        <taxon>Eukaryota</taxon>
        <taxon>Viridiplantae</taxon>
        <taxon>Streptophyta</taxon>
        <taxon>Embryophyta</taxon>
        <taxon>Tracheophyta</taxon>
        <taxon>Spermatophyta</taxon>
        <taxon>Magnoliopsida</taxon>
        <taxon>eudicotyledons</taxon>
        <taxon>Gunneridae</taxon>
        <taxon>Pentapetalae</taxon>
        <taxon>asterids</taxon>
        <taxon>lamiids</taxon>
        <taxon>Gentianales</taxon>
        <taxon>Rubiaceae</taxon>
        <taxon>Cinchonoideae</taxon>
        <taxon>Cinchoneae</taxon>
        <taxon>Cinchona</taxon>
    </lineage>
</organism>
<accession>A0ABD3ADR7</accession>
<name>A0ABD3ADR7_9GENT</name>
<evidence type="ECO:0000313" key="1">
    <source>
        <dbReference type="EMBL" id="KAL3529872.1"/>
    </source>
</evidence>
<gene>
    <name evidence="1" type="ORF">ACH5RR_009194</name>
</gene>
<protein>
    <submittedName>
        <fullName evidence="1">Uncharacterized protein</fullName>
    </submittedName>
</protein>
<dbReference type="AlphaFoldDB" id="A0ABD3ADR7"/>
<dbReference type="EMBL" id="JBJUIK010000004">
    <property type="protein sequence ID" value="KAL3529872.1"/>
    <property type="molecule type" value="Genomic_DNA"/>
</dbReference>
<keyword evidence="2" id="KW-1185">Reference proteome</keyword>